<organism evidence="3 4">
    <name type="scientific">Aliarcobacter cryaerophilus ATCC 43158</name>
    <dbReference type="NCBI Taxonomy" id="1032070"/>
    <lineage>
        <taxon>Bacteria</taxon>
        <taxon>Pseudomonadati</taxon>
        <taxon>Campylobacterota</taxon>
        <taxon>Epsilonproteobacteria</taxon>
        <taxon>Campylobacterales</taxon>
        <taxon>Arcobacteraceae</taxon>
        <taxon>Aliarcobacter</taxon>
    </lineage>
</organism>
<protein>
    <submittedName>
        <fullName evidence="3">Uncharacterized protein</fullName>
    </submittedName>
</protein>
<dbReference type="GeneID" id="56461591"/>
<proteinExistence type="predicted"/>
<gene>
    <name evidence="3" type="ORF">ACRYA_1374</name>
</gene>
<dbReference type="Proteomes" id="UP000273809">
    <property type="component" value="Chromosome"/>
</dbReference>
<keyword evidence="2" id="KW-0812">Transmembrane</keyword>
<reference evidence="3 4" key="1">
    <citation type="submission" date="2018-10" db="EMBL/GenBank/DDBJ databases">
        <title>Complete genome sequences of Arcobacter cryaerophilus strains ATCC 43158 and ATCC 49615.</title>
        <authorList>
            <person name="Miller W.G."/>
            <person name="Yee E."/>
            <person name="Bono J.L."/>
        </authorList>
    </citation>
    <scope>NUCLEOTIDE SEQUENCE [LARGE SCALE GENOMIC DNA]</scope>
    <source>
        <strain evidence="3 4">ATCC 43158</strain>
    </source>
</reference>
<accession>A0AAD0TVN9</accession>
<feature type="coiled-coil region" evidence="1">
    <location>
        <begin position="31"/>
        <end position="58"/>
    </location>
</feature>
<dbReference type="RefSeq" id="WP_121443296.1">
    <property type="nucleotide sequence ID" value="NZ_CP021072.1"/>
</dbReference>
<keyword evidence="2" id="KW-1133">Transmembrane helix</keyword>
<dbReference type="AlphaFoldDB" id="A0AAD0TVN9"/>
<evidence type="ECO:0000256" key="2">
    <source>
        <dbReference type="SAM" id="Phobius"/>
    </source>
</evidence>
<keyword evidence="1" id="KW-0175">Coiled coil</keyword>
<evidence type="ECO:0000313" key="4">
    <source>
        <dbReference type="Proteomes" id="UP000273809"/>
    </source>
</evidence>
<evidence type="ECO:0000313" key="3">
    <source>
        <dbReference type="EMBL" id="AYJ80494.1"/>
    </source>
</evidence>
<feature type="transmembrane region" description="Helical" evidence="2">
    <location>
        <begin position="7"/>
        <end position="26"/>
    </location>
</feature>
<dbReference type="EMBL" id="CP032823">
    <property type="protein sequence ID" value="AYJ80494.1"/>
    <property type="molecule type" value="Genomic_DNA"/>
</dbReference>
<name>A0AAD0TVN9_9BACT</name>
<evidence type="ECO:0000256" key="1">
    <source>
        <dbReference type="SAM" id="Coils"/>
    </source>
</evidence>
<dbReference type="KEGG" id="acre:ACRYA_1374"/>
<keyword evidence="2" id="KW-0472">Membrane</keyword>
<sequence length="316" mass="37751">MLKNNKTIIYIVFFLTCLFLILYYLFSPSDYSDQEEKIDNIELKINSATNVLEKNTEQNYNYYLNKTNLLDININESIENLKFVEFDSNILEIIKIDSVTTNLKSKYELIPGKYKLKINNKEDTKSKSLDFNVIYLFDSKNENFNNFNNNWILDPKCNNIDILNIGIKLGGNCSAKKLISVEYIKNFDKDITLEFDFTFLPRTKTIDMQLTFGERLYINFDNKKITFNRNEIDKNKIVKEINYHKFKNNHKYKIIYSREKDLYKLQVIDYISNEKYYEIEYLDDNLNKKNKYRYDNIRISVGSNNSILLIERVKIN</sequence>